<feature type="compositionally biased region" description="Low complexity" evidence="5">
    <location>
        <begin position="212"/>
        <end position="232"/>
    </location>
</feature>
<feature type="signal peptide" evidence="6">
    <location>
        <begin position="1"/>
        <end position="19"/>
    </location>
</feature>
<sequence>MRRAAEIAAFLGLSAAVHAGVMSGLGTSSGGPDGQGAQGADRISLQAAPESLAALATRWTTPPDPMTSAASMAQPVVSENAVELPMDSTPQRLPAMPPLPQQTPAETPPVERTPAPAPPRPAMPVVPIAPAMPIPETPPAAPDHVDLAPPRNGSPPLTTPETPSNPAPDTAAPAPPGSTELATATSPRPPVRPFAPPPAQVAPTASPPSTPQPARVAAGAGNGAAQGASPAPTQAPATLSAADRQSLMAQWGGQIMARIERARPRVRASGQVVLALQVSRSGQLAGLSVARSSGDPALDEAAMTAVRRAGSFPAAPAGLTETSYGFSLPIRFR</sequence>
<feature type="compositionally biased region" description="Low complexity" evidence="5">
    <location>
        <begin position="104"/>
        <end position="114"/>
    </location>
</feature>
<evidence type="ECO:0000256" key="5">
    <source>
        <dbReference type="SAM" id="MobiDB-lite"/>
    </source>
</evidence>
<feature type="region of interest" description="Disordered" evidence="5">
    <location>
        <begin position="87"/>
        <end position="239"/>
    </location>
</feature>
<dbReference type="PROSITE" id="PS52015">
    <property type="entry name" value="TONB_CTD"/>
    <property type="match status" value="1"/>
</dbReference>
<evidence type="ECO:0000259" key="7">
    <source>
        <dbReference type="PROSITE" id="PS52015"/>
    </source>
</evidence>
<feature type="domain" description="TonB C-terminal" evidence="7">
    <location>
        <begin position="244"/>
        <end position="333"/>
    </location>
</feature>
<evidence type="ECO:0000256" key="3">
    <source>
        <dbReference type="ARBA" id="ARBA00022989"/>
    </source>
</evidence>
<keyword evidence="3" id="KW-1133">Transmembrane helix</keyword>
<evidence type="ECO:0000313" key="9">
    <source>
        <dbReference type="Proteomes" id="UP000245708"/>
    </source>
</evidence>
<feature type="compositionally biased region" description="Pro residues" evidence="5">
    <location>
        <begin position="130"/>
        <end position="141"/>
    </location>
</feature>
<dbReference type="InterPro" id="IPR037682">
    <property type="entry name" value="TonB_C"/>
</dbReference>
<keyword evidence="9" id="KW-1185">Reference proteome</keyword>
<gene>
    <name evidence="8" type="ORF">C7455_102321</name>
</gene>
<dbReference type="SUPFAM" id="SSF74653">
    <property type="entry name" value="TolA/TonB C-terminal domain"/>
    <property type="match status" value="1"/>
</dbReference>
<protein>
    <submittedName>
        <fullName evidence="8">Protein TonB</fullName>
    </submittedName>
</protein>
<dbReference type="InterPro" id="IPR006260">
    <property type="entry name" value="TonB/TolA_C"/>
</dbReference>
<dbReference type="GO" id="GO:0055085">
    <property type="term" value="P:transmembrane transport"/>
    <property type="evidence" value="ECO:0007669"/>
    <property type="project" value="InterPro"/>
</dbReference>
<dbReference type="NCBIfam" id="TIGR01352">
    <property type="entry name" value="tonB_Cterm"/>
    <property type="match status" value="1"/>
</dbReference>
<dbReference type="OrthoDB" id="7722272at2"/>
<dbReference type="GO" id="GO:0016020">
    <property type="term" value="C:membrane"/>
    <property type="evidence" value="ECO:0007669"/>
    <property type="project" value="UniProtKB-SubCell"/>
</dbReference>
<evidence type="ECO:0000256" key="2">
    <source>
        <dbReference type="ARBA" id="ARBA00022692"/>
    </source>
</evidence>
<organism evidence="8 9">
    <name type="scientific">Roseicyclus mahoneyensis</name>
    <dbReference type="NCBI Taxonomy" id="164332"/>
    <lineage>
        <taxon>Bacteria</taxon>
        <taxon>Pseudomonadati</taxon>
        <taxon>Pseudomonadota</taxon>
        <taxon>Alphaproteobacteria</taxon>
        <taxon>Rhodobacterales</taxon>
        <taxon>Roseobacteraceae</taxon>
        <taxon>Roseicyclus</taxon>
    </lineage>
</organism>
<dbReference type="EMBL" id="QGGW01000002">
    <property type="protein sequence ID" value="PWK61631.1"/>
    <property type="molecule type" value="Genomic_DNA"/>
</dbReference>
<reference evidence="8 9" key="1">
    <citation type="submission" date="2018-05" db="EMBL/GenBank/DDBJ databases">
        <title>Genomic Encyclopedia of Type Strains, Phase IV (KMG-IV): sequencing the most valuable type-strain genomes for metagenomic binning, comparative biology and taxonomic classification.</title>
        <authorList>
            <person name="Goeker M."/>
        </authorList>
    </citation>
    <scope>NUCLEOTIDE SEQUENCE [LARGE SCALE GENOMIC DNA]</scope>
    <source>
        <strain evidence="8 9">DSM 16097</strain>
    </source>
</reference>
<dbReference type="AlphaFoldDB" id="A0A316H2N9"/>
<evidence type="ECO:0000313" key="8">
    <source>
        <dbReference type="EMBL" id="PWK61631.1"/>
    </source>
</evidence>
<dbReference type="Gene3D" id="3.30.1150.10">
    <property type="match status" value="1"/>
</dbReference>
<proteinExistence type="predicted"/>
<dbReference type="Proteomes" id="UP000245708">
    <property type="component" value="Unassembled WGS sequence"/>
</dbReference>
<feature type="compositionally biased region" description="Pro residues" evidence="5">
    <location>
        <begin position="115"/>
        <end position="124"/>
    </location>
</feature>
<accession>A0A316H2N9</accession>
<evidence type="ECO:0000256" key="6">
    <source>
        <dbReference type="SAM" id="SignalP"/>
    </source>
</evidence>
<keyword evidence="4" id="KW-0472">Membrane</keyword>
<keyword evidence="2" id="KW-0812">Transmembrane</keyword>
<feature type="chain" id="PRO_5016462681" evidence="6">
    <location>
        <begin position="20"/>
        <end position="333"/>
    </location>
</feature>
<dbReference type="RefSeq" id="WP_109666672.1">
    <property type="nucleotide sequence ID" value="NZ_QGGW01000002.1"/>
</dbReference>
<comment type="caution">
    <text evidence="8">The sequence shown here is derived from an EMBL/GenBank/DDBJ whole genome shotgun (WGS) entry which is preliminary data.</text>
</comment>
<comment type="subcellular location">
    <subcellularLocation>
        <location evidence="1">Membrane</location>
        <topology evidence="1">Single-pass membrane protein</topology>
    </subcellularLocation>
</comment>
<feature type="compositionally biased region" description="Pro residues" evidence="5">
    <location>
        <begin position="187"/>
        <end position="211"/>
    </location>
</feature>
<keyword evidence="6" id="KW-0732">Signal</keyword>
<dbReference type="Pfam" id="PF03544">
    <property type="entry name" value="TonB_C"/>
    <property type="match status" value="1"/>
</dbReference>
<name>A0A316H2N9_9RHOB</name>
<evidence type="ECO:0000256" key="4">
    <source>
        <dbReference type="ARBA" id="ARBA00023136"/>
    </source>
</evidence>
<evidence type="ECO:0000256" key="1">
    <source>
        <dbReference type="ARBA" id="ARBA00004167"/>
    </source>
</evidence>